<reference evidence="1" key="1">
    <citation type="submission" date="2014-12" db="EMBL/GenBank/DDBJ databases">
        <title>Insight into the proteome of Arion vulgaris.</title>
        <authorList>
            <person name="Aradska J."/>
            <person name="Bulat T."/>
            <person name="Smidak R."/>
            <person name="Sarate P."/>
            <person name="Gangsoo J."/>
            <person name="Sialana F."/>
            <person name="Bilban M."/>
            <person name="Lubec G."/>
        </authorList>
    </citation>
    <scope>NUCLEOTIDE SEQUENCE</scope>
    <source>
        <tissue evidence="1">Skin</tissue>
    </source>
</reference>
<accession>A0A0B6Z744</accession>
<feature type="non-terminal residue" evidence="1">
    <location>
        <position position="73"/>
    </location>
</feature>
<name>A0A0B6Z744_9EUPU</name>
<proteinExistence type="predicted"/>
<dbReference type="EMBL" id="HACG01016635">
    <property type="protein sequence ID" value="CEK63500.1"/>
    <property type="molecule type" value="Transcribed_RNA"/>
</dbReference>
<evidence type="ECO:0000313" key="1">
    <source>
        <dbReference type="EMBL" id="CEK63500.1"/>
    </source>
</evidence>
<dbReference type="AlphaFoldDB" id="A0A0B6Z744"/>
<sequence length="73" mass="8885">YIFACSRLDRECRQENPVIMVAEVLALISKNLSEDDVITYTDWSVVRHMRSSWTFTDQVRRDVVKERQWWFCR</sequence>
<organism evidence="1">
    <name type="scientific">Arion vulgaris</name>
    <dbReference type="NCBI Taxonomy" id="1028688"/>
    <lineage>
        <taxon>Eukaryota</taxon>
        <taxon>Metazoa</taxon>
        <taxon>Spiralia</taxon>
        <taxon>Lophotrochozoa</taxon>
        <taxon>Mollusca</taxon>
        <taxon>Gastropoda</taxon>
        <taxon>Heterobranchia</taxon>
        <taxon>Euthyneura</taxon>
        <taxon>Panpulmonata</taxon>
        <taxon>Eupulmonata</taxon>
        <taxon>Stylommatophora</taxon>
        <taxon>Helicina</taxon>
        <taxon>Arionoidea</taxon>
        <taxon>Arionidae</taxon>
        <taxon>Arion</taxon>
    </lineage>
</organism>
<protein>
    <submittedName>
        <fullName evidence="1">Uncharacterized protein</fullName>
    </submittedName>
</protein>
<gene>
    <name evidence="1" type="primary">ORF48509</name>
</gene>
<feature type="non-terminal residue" evidence="1">
    <location>
        <position position="1"/>
    </location>
</feature>